<evidence type="ECO:0000256" key="2">
    <source>
        <dbReference type="ARBA" id="ARBA00022801"/>
    </source>
</evidence>
<proteinExistence type="inferred from homology"/>
<dbReference type="GO" id="GO:0009062">
    <property type="term" value="P:fatty acid catabolic process"/>
    <property type="evidence" value="ECO:0007669"/>
    <property type="project" value="TreeGrafter"/>
</dbReference>
<evidence type="ECO:0000259" key="3">
    <source>
        <dbReference type="Pfam" id="PF13622"/>
    </source>
</evidence>
<gene>
    <name evidence="5" type="primary">TES1</name>
    <name evidence="5" type="ORF">VNI00_001927</name>
</gene>
<dbReference type="InterPro" id="IPR049450">
    <property type="entry name" value="ACOT8-like_C"/>
</dbReference>
<feature type="domain" description="Acyl-CoA thioesterase-like N-terminal HotDog" evidence="3">
    <location>
        <begin position="40"/>
        <end position="116"/>
    </location>
</feature>
<reference evidence="5 6" key="1">
    <citation type="submission" date="2024-01" db="EMBL/GenBank/DDBJ databases">
        <title>A draft genome for a cacao thread blight-causing isolate of Paramarasmius palmivorus.</title>
        <authorList>
            <person name="Baruah I.K."/>
            <person name="Bukari Y."/>
            <person name="Amoako-Attah I."/>
            <person name="Meinhardt L.W."/>
            <person name="Bailey B.A."/>
            <person name="Cohen S.P."/>
        </authorList>
    </citation>
    <scope>NUCLEOTIDE SEQUENCE [LARGE SCALE GENOMIC DNA]</scope>
    <source>
        <strain evidence="5 6">GH-12</strain>
    </source>
</reference>
<dbReference type="GO" id="GO:0005782">
    <property type="term" value="C:peroxisomal matrix"/>
    <property type="evidence" value="ECO:0007669"/>
    <property type="project" value="UniProtKB-SubCell"/>
</dbReference>
<dbReference type="CDD" id="cd03445">
    <property type="entry name" value="Thioesterase_II_repeat2"/>
    <property type="match status" value="1"/>
</dbReference>
<evidence type="ECO:0000259" key="4">
    <source>
        <dbReference type="Pfam" id="PF20789"/>
    </source>
</evidence>
<dbReference type="InterPro" id="IPR049449">
    <property type="entry name" value="TesB_ACOT8-like_N"/>
</dbReference>
<comment type="caution">
    <text evidence="5">The sequence shown here is derived from an EMBL/GenBank/DDBJ whole genome shotgun (WGS) entry which is preliminary data.</text>
</comment>
<accession>A0AAW0E094</accession>
<dbReference type="Pfam" id="PF20789">
    <property type="entry name" value="4HBT_3C"/>
    <property type="match status" value="1"/>
</dbReference>
<keyword evidence="2 5" id="KW-0378">Hydrolase</keyword>
<dbReference type="PANTHER" id="PTHR11066">
    <property type="entry name" value="ACYL-COA THIOESTERASE"/>
    <property type="match status" value="1"/>
</dbReference>
<dbReference type="InterPro" id="IPR029069">
    <property type="entry name" value="HotDog_dom_sf"/>
</dbReference>
<dbReference type="GO" id="GO:0006637">
    <property type="term" value="P:acyl-CoA metabolic process"/>
    <property type="evidence" value="ECO:0007669"/>
    <property type="project" value="InterPro"/>
</dbReference>
<feature type="domain" description="Acyl-CoA thioesterase-like C-terminal" evidence="4">
    <location>
        <begin position="170"/>
        <end position="301"/>
    </location>
</feature>
<dbReference type="PANTHER" id="PTHR11066:SF34">
    <property type="entry name" value="ACYL-COENZYME A THIOESTERASE 8"/>
    <property type="match status" value="1"/>
</dbReference>
<dbReference type="SUPFAM" id="SSF54637">
    <property type="entry name" value="Thioesterase/thiol ester dehydrase-isomerase"/>
    <property type="match status" value="2"/>
</dbReference>
<organism evidence="5 6">
    <name type="scientific">Paramarasmius palmivorus</name>
    <dbReference type="NCBI Taxonomy" id="297713"/>
    <lineage>
        <taxon>Eukaryota</taxon>
        <taxon>Fungi</taxon>
        <taxon>Dikarya</taxon>
        <taxon>Basidiomycota</taxon>
        <taxon>Agaricomycotina</taxon>
        <taxon>Agaricomycetes</taxon>
        <taxon>Agaricomycetidae</taxon>
        <taxon>Agaricales</taxon>
        <taxon>Marasmiineae</taxon>
        <taxon>Marasmiaceae</taxon>
        <taxon>Paramarasmius</taxon>
    </lineage>
</organism>
<name>A0AAW0E094_9AGAR</name>
<dbReference type="InterPro" id="IPR003703">
    <property type="entry name" value="Acyl_CoA_thio"/>
</dbReference>
<evidence type="ECO:0000256" key="1">
    <source>
        <dbReference type="ARBA" id="ARBA00006538"/>
    </source>
</evidence>
<sequence length="313" mass="35539">MSETHDQVEHTQISTSLEVEQLEVNLFRSKSLYIPVRARGVFGGQVISQALVSATKCVDPAFGLHSLHCYFLLSASPSTPIVYQVERVRQGRTYSACSVKAVQNGKIIFVLMCSFQKPETWQPSYQWKMPKVPSPDECEMDEDRYDRIRQDPNLDTHIRKIFEEYAADRRRSPIAIKQATSHEVSSSGVVRYSYWMKAKNIPKYEPHYQKCILSYLSDLHFISTIPRIMGMKRFAKGPDAVSMTSTLDHSVYFYNDTFDCGDWLLYVMTSPRAANGRGVMHGQLFTRDGTLVAITSQEGVVRADIRGPASSKL</sequence>
<dbReference type="AlphaFoldDB" id="A0AAW0E094"/>
<evidence type="ECO:0000313" key="6">
    <source>
        <dbReference type="Proteomes" id="UP001383192"/>
    </source>
</evidence>
<keyword evidence="6" id="KW-1185">Reference proteome</keyword>
<dbReference type="GO" id="GO:0047617">
    <property type="term" value="F:fatty acyl-CoA hydrolase activity"/>
    <property type="evidence" value="ECO:0007669"/>
    <property type="project" value="InterPro"/>
</dbReference>
<dbReference type="CDD" id="cd03444">
    <property type="entry name" value="Thioesterase_II_repeat1"/>
    <property type="match status" value="1"/>
</dbReference>
<dbReference type="InterPro" id="IPR042171">
    <property type="entry name" value="Acyl-CoA_hotdog"/>
</dbReference>
<dbReference type="Gene3D" id="2.40.160.210">
    <property type="entry name" value="Acyl-CoA thioesterase, double hotdog domain"/>
    <property type="match status" value="1"/>
</dbReference>
<dbReference type="Proteomes" id="UP001383192">
    <property type="component" value="Unassembled WGS sequence"/>
</dbReference>
<evidence type="ECO:0000313" key="5">
    <source>
        <dbReference type="EMBL" id="KAK7058296.1"/>
    </source>
</evidence>
<protein>
    <submittedName>
        <fullName evidence="5">Acyl-CoA thioesterase</fullName>
        <ecNumber evidence="5">3.1.2.2</ecNumber>
    </submittedName>
</protein>
<dbReference type="Pfam" id="PF13622">
    <property type="entry name" value="4HBT_3"/>
    <property type="match status" value="1"/>
</dbReference>
<dbReference type="EC" id="3.1.2.2" evidence="5"/>
<dbReference type="EMBL" id="JAYKXP010000005">
    <property type="protein sequence ID" value="KAK7058296.1"/>
    <property type="molecule type" value="Genomic_DNA"/>
</dbReference>
<comment type="similarity">
    <text evidence="1">Belongs to the C/M/P thioester hydrolase family.</text>
</comment>